<dbReference type="EMBL" id="JAEKNQ010000013">
    <property type="protein sequence ID" value="MBJ7602067.1"/>
    <property type="molecule type" value="Genomic_DNA"/>
</dbReference>
<organism evidence="3 4">
    <name type="scientific">Candidatus Dormiibacter inghamiae</name>
    <dbReference type="NCBI Taxonomy" id="3127013"/>
    <lineage>
        <taxon>Bacteria</taxon>
        <taxon>Bacillati</taxon>
        <taxon>Candidatus Dormiibacterota</taxon>
        <taxon>Candidatus Dormibacteria</taxon>
        <taxon>Candidatus Dormibacterales</taxon>
        <taxon>Candidatus Dormibacteraceae</taxon>
        <taxon>Candidatus Dormiibacter</taxon>
    </lineage>
</organism>
<keyword evidence="1" id="KW-0472">Membrane</keyword>
<dbReference type="InterPro" id="IPR000905">
    <property type="entry name" value="Gcp-like_dom"/>
</dbReference>
<comment type="caution">
    <text evidence="3">The sequence shown here is derived from an EMBL/GenBank/DDBJ whole genome shotgun (WGS) entry which is preliminary data.</text>
</comment>
<dbReference type="Proteomes" id="UP000620075">
    <property type="component" value="Unassembled WGS sequence"/>
</dbReference>
<proteinExistence type="predicted"/>
<protein>
    <submittedName>
        <fullName evidence="3">tRNA (Adenosine(37)-N6)-threonylcarbamoyltransferase complex dimerization subunit type 1 TsaB</fullName>
    </submittedName>
</protein>
<keyword evidence="1" id="KW-1133">Transmembrane helix</keyword>
<name>A0A934K7V4_9BACT</name>
<evidence type="ECO:0000313" key="4">
    <source>
        <dbReference type="Proteomes" id="UP000620075"/>
    </source>
</evidence>
<dbReference type="GO" id="GO:0002949">
    <property type="term" value="P:tRNA threonylcarbamoyladenosine modification"/>
    <property type="evidence" value="ECO:0007669"/>
    <property type="project" value="InterPro"/>
</dbReference>
<evidence type="ECO:0000256" key="1">
    <source>
        <dbReference type="SAM" id="Phobius"/>
    </source>
</evidence>
<reference evidence="3 4" key="1">
    <citation type="submission" date="2020-10" db="EMBL/GenBank/DDBJ databases">
        <title>Ca. Dormibacterota MAGs.</title>
        <authorList>
            <person name="Montgomery K."/>
        </authorList>
    </citation>
    <scope>NUCLEOTIDE SEQUENCE [LARGE SCALE GENOMIC DNA]</scope>
    <source>
        <strain evidence="3">SC8811_S16_3</strain>
    </source>
</reference>
<feature type="domain" description="Gcp-like" evidence="2">
    <location>
        <begin position="42"/>
        <end position="117"/>
    </location>
</feature>
<dbReference type="Pfam" id="PF00814">
    <property type="entry name" value="TsaD"/>
    <property type="match status" value="1"/>
</dbReference>
<dbReference type="RefSeq" id="WP_338176450.1">
    <property type="nucleotide sequence ID" value="NZ_JAEKNQ010000013.1"/>
</dbReference>
<dbReference type="NCBIfam" id="TIGR03725">
    <property type="entry name" value="T6A_YeaZ"/>
    <property type="match status" value="1"/>
</dbReference>
<evidence type="ECO:0000259" key="2">
    <source>
        <dbReference type="Pfam" id="PF00814"/>
    </source>
</evidence>
<dbReference type="AlphaFoldDB" id="A0A934K7V4"/>
<evidence type="ECO:0000313" key="3">
    <source>
        <dbReference type="EMBL" id="MBJ7602067.1"/>
    </source>
</evidence>
<dbReference type="InterPro" id="IPR043129">
    <property type="entry name" value="ATPase_NBD"/>
</dbReference>
<accession>A0A934K7V4</accession>
<feature type="transmembrane region" description="Helical" evidence="1">
    <location>
        <begin position="65"/>
        <end position="85"/>
    </location>
</feature>
<sequence>MIDSSSAETGLAVLSAGRVVAESRLPSQRDGELAKAVRRLSSPQDLTAVAVGLGPGSFTGLRLGASYGVGLALGLSLPLLGFGSLELQLARARRKTIAVVEAGRGRLYWLRAGPGEVAAVGTPVQLPAGWPLVGWLRPSTQQAVTEAGRSQLPEAELRTFGEGAGRVLEGAQELTYDTVRLRYMQSLGRSQP</sequence>
<keyword evidence="1" id="KW-0812">Transmembrane</keyword>
<dbReference type="Gene3D" id="3.30.420.40">
    <property type="match status" value="1"/>
</dbReference>
<dbReference type="InterPro" id="IPR022496">
    <property type="entry name" value="T6A_TsaB"/>
</dbReference>
<gene>
    <name evidence="3" type="primary">tsaB</name>
    <name evidence="3" type="ORF">JF888_02555</name>
</gene>
<dbReference type="SUPFAM" id="SSF53067">
    <property type="entry name" value="Actin-like ATPase domain"/>
    <property type="match status" value="1"/>
</dbReference>